<proteinExistence type="predicted"/>
<gene>
    <name evidence="2" type="ORF">GCM10007857_26150</name>
</gene>
<feature type="compositionally biased region" description="Basic and acidic residues" evidence="1">
    <location>
        <begin position="1"/>
        <end position="12"/>
    </location>
</feature>
<dbReference type="Proteomes" id="UP001156905">
    <property type="component" value="Unassembled WGS sequence"/>
</dbReference>
<evidence type="ECO:0000256" key="1">
    <source>
        <dbReference type="SAM" id="MobiDB-lite"/>
    </source>
</evidence>
<evidence type="ECO:0000313" key="2">
    <source>
        <dbReference type="EMBL" id="GLR85904.1"/>
    </source>
</evidence>
<reference evidence="3" key="1">
    <citation type="journal article" date="2019" name="Int. J. Syst. Evol. Microbiol.">
        <title>The Global Catalogue of Microorganisms (GCM) 10K type strain sequencing project: providing services to taxonomists for standard genome sequencing and annotation.</title>
        <authorList>
            <consortium name="The Broad Institute Genomics Platform"/>
            <consortium name="The Broad Institute Genome Sequencing Center for Infectious Disease"/>
            <person name="Wu L."/>
            <person name="Ma J."/>
        </authorList>
    </citation>
    <scope>NUCLEOTIDE SEQUENCE [LARGE SCALE GENOMIC DNA]</scope>
    <source>
        <strain evidence="3">NBRC 102520</strain>
    </source>
</reference>
<dbReference type="EMBL" id="BSOW01000008">
    <property type="protein sequence ID" value="GLR85904.1"/>
    <property type="molecule type" value="Genomic_DNA"/>
</dbReference>
<organism evidence="2 3">
    <name type="scientific">Bradyrhizobium iriomotense</name>
    <dbReference type="NCBI Taxonomy" id="441950"/>
    <lineage>
        <taxon>Bacteria</taxon>
        <taxon>Pseudomonadati</taxon>
        <taxon>Pseudomonadota</taxon>
        <taxon>Alphaproteobacteria</taxon>
        <taxon>Hyphomicrobiales</taxon>
        <taxon>Nitrobacteraceae</taxon>
        <taxon>Bradyrhizobium</taxon>
    </lineage>
</organism>
<name>A0ABQ6AUL9_9BRAD</name>
<comment type="caution">
    <text evidence="2">The sequence shown here is derived from an EMBL/GenBank/DDBJ whole genome shotgun (WGS) entry which is preliminary data.</text>
</comment>
<sequence length="114" mass="12081">MRLGDIEQERKQNQSPKGGRHVDPQFPAWRAMLGSQRAFRVTNFVKGVGTTGEVSLAVGRQAEMAGGTIEEFGAEALLKPSNALADGRFGYPELLCGGCEASSASGFYECGNPG</sequence>
<evidence type="ECO:0000313" key="3">
    <source>
        <dbReference type="Proteomes" id="UP001156905"/>
    </source>
</evidence>
<protein>
    <submittedName>
        <fullName evidence="2">Uncharacterized protein</fullName>
    </submittedName>
</protein>
<feature type="region of interest" description="Disordered" evidence="1">
    <location>
        <begin position="1"/>
        <end position="24"/>
    </location>
</feature>
<accession>A0ABQ6AUL9</accession>
<keyword evidence="3" id="KW-1185">Reference proteome</keyword>